<sequence>MSLIMLAALIGLMFFGSMVSAFSEMRREQHEGEQMPALKP</sequence>
<evidence type="ECO:0000313" key="2">
    <source>
        <dbReference type="Proteomes" id="UP000528286"/>
    </source>
</evidence>
<protein>
    <submittedName>
        <fullName evidence="1">Uncharacterized protein</fullName>
    </submittedName>
</protein>
<gene>
    <name evidence="1" type="ORF">GGR23_001968</name>
</gene>
<dbReference type="Proteomes" id="UP000528286">
    <property type="component" value="Unassembled WGS sequence"/>
</dbReference>
<organism evidence="1 2">
    <name type="scientific">Gellertiella hungarica</name>
    <dbReference type="NCBI Taxonomy" id="1572859"/>
    <lineage>
        <taxon>Bacteria</taxon>
        <taxon>Pseudomonadati</taxon>
        <taxon>Pseudomonadota</taxon>
        <taxon>Alphaproteobacteria</taxon>
        <taxon>Hyphomicrobiales</taxon>
        <taxon>Rhizobiaceae</taxon>
        <taxon>Gellertiella</taxon>
    </lineage>
</organism>
<dbReference type="EMBL" id="JACIEZ010000003">
    <property type="protein sequence ID" value="MBB4064781.1"/>
    <property type="molecule type" value="Genomic_DNA"/>
</dbReference>
<dbReference type="RefSeq" id="WP_281375702.1">
    <property type="nucleotide sequence ID" value="NZ_JACIEZ010000003.1"/>
</dbReference>
<evidence type="ECO:0000313" key="1">
    <source>
        <dbReference type="EMBL" id="MBB4064781.1"/>
    </source>
</evidence>
<comment type="caution">
    <text evidence="1">The sequence shown here is derived from an EMBL/GenBank/DDBJ whole genome shotgun (WGS) entry which is preliminary data.</text>
</comment>
<name>A0A7W6J4S1_9HYPH</name>
<proteinExistence type="predicted"/>
<reference evidence="1 2" key="1">
    <citation type="submission" date="2020-08" db="EMBL/GenBank/DDBJ databases">
        <title>Genomic Encyclopedia of Type Strains, Phase IV (KMG-IV): sequencing the most valuable type-strain genomes for metagenomic binning, comparative biology and taxonomic classification.</title>
        <authorList>
            <person name="Goeker M."/>
        </authorList>
    </citation>
    <scope>NUCLEOTIDE SEQUENCE [LARGE SCALE GENOMIC DNA]</scope>
    <source>
        <strain evidence="1 2">DSM 29853</strain>
    </source>
</reference>
<keyword evidence="2" id="KW-1185">Reference proteome</keyword>
<dbReference type="AlphaFoldDB" id="A0A7W6J4S1"/>
<accession>A0A7W6J4S1</accession>